<dbReference type="AlphaFoldDB" id="A0A8J7GZE4"/>
<dbReference type="EMBL" id="JADOUF010000001">
    <property type="protein sequence ID" value="MBG6141530.1"/>
    <property type="molecule type" value="Genomic_DNA"/>
</dbReference>
<evidence type="ECO:0000313" key="2">
    <source>
        <dbReference type="EMBL" id="MBG6141530.1"/>
    </source>
</evidence>
<evidence type="ECO:0000313" key="3">
    <source>
        <dbReference type="Proteomes" id="UP000622552"/>
    </source>
</evidence>
<evidence type="ECO:0000256" key="1">
    <source>
        <dbReference type="SAM" id="MobiDB-lite"/>
    </source>
</evidence>
<keyword evidence="2" id="KW-0808">Transferase</keyword>
<organism evidence="2 3">
    <name type="scientific">Longispora fulva</name>
    <dbReference type="NCBI Taxonomy" id="619741"/>
    <lineage>
        <taxon>Bacteria</taxon>
        <taxon>Bacillati</taxon>
        <taxon>Actinomycetota</taxon>
        <taxon>Actinomycetes</taxon>
        <taxon>Micromonosporales</taxon>
        <taxon>Micromonosporaceae</taxon>
        <taxon>Longispora</taxon>
    </lineage>
</organism>
<dbReference type="RefSeq" id="WP_197007930.1">
    <property type="nucleotide sequence ID" value="NZ_BONS01000013.1"/>
</dbReference>
<feature type="compositionally biased region" description="Polar residues" evidence="1">
    <location>
        <begin position="227"/>
        <end position="244"/>
    </location>
</feature>
<sequence length="259" mass="27078">MALVRDEALERSSVVANCAMNRERGLSGSNGYARELGLDPLAELLGRLARTTGPVRWLDLCCGSGRALFQAAERLAATGLADRVRIVGVDLVDHFVPGSGVDLVTASVTGWAPPAGQVFDLVTCVHGLHYVGDKLLALRRAASWLAADGVFAASFDATSVRDEAGAPVGRRLTAALRSAGFGYDTRNRRITRRGRADVTLPFAYLGADDAAGPNYTGQPAVHSHYVSTATGSGPSASRTATALNPQAALPDQPAQVPGR</sequence>
<gene>
    <name evidence="2" type="ORF">IW245_007724</name>
</gene>
<dbReference type="InterPro" id="IPR029063">
    <property type="entry name" value="SAM-dependent_MTases_sf"/>
</dbReference>
<dbReference type="GO" id="GO:0032259">
    <property type="term" value="P:methylation"/>
    <property type="evidence" value="ECO:0007669"/>
    <property type="project" value="UniProtKB-KW"/>
</dbReference>
<dbReference type="SUPFAM" id="SSF53335">
    <property type="entry name" value="S-adenosyl-L-methionine-dependent methyltransferases"/>
    <property type="match status" value="1"/>
</dbReference>
<reference evidence="2" key="1">
    <citation type="submission" date="2020-11" db="EMBL/GenBank/DDBJ databases">
        <title>Sequencing the genomes of 1000 actinobacteria strains.</title>
        <authorList>
            <person name="Klenk H.-P."/>
        </authorList>
    </citation>
    <scope>NUCLEOTIDE SEQUENCE</scope>
    <source>
        <strain evidence="2">DSM 45356</strain>
    </source>
</reference>
<dbReference type="CDD" id="cd02440">
    <property type="entry name" value="AdoMet_MTases"/>
    <property type="match status" value="1"/>
</dbReference>
<dbReference type="Gene3D" id="3.40.50.150">
    <property type="entry name" value="Vaccinia Virus protein VP39"/>
    <property type="match status" value="1"/>
</dbReference>
<keyword evidence="2" id="KW-0489">Methyltransferase</keyword>
<accession>A0A8J7GZE4</accession>
<proteinExistence type="predicted"/>
<feature type="region of interest" description="Disordered" evidence="1">
    <location>
        <begin position="227"/>
        <end position="259"/>
    </location>
</feature>
<dbReference type="Proteomes" id="UP000622552">
    <property type="component" value="Unassembled WGS sequence"/>
</dbReference>
<comment type="caution">
    <text evidence="2">The sequence shown here is derived from an EMBL/GenBank/DDBJ whole genome shotgun (WGS) entry which is preliminary data.</text>
</comment>
<name>A0A8J7GZE4_9ACTN</name>
<dbReference type="Pfam" id="PF13489">
    <property type="entry name" value="Methyltransf_23"/>
    <property type="match status" value="1"/>
</dbReference>
<dbReference type="GO" id="GO:0008168">
    <property type="term" value="F:methyltransferase activity"/>
    <property type="evidence" value="ECO:0007669"/>
    <property type="project" value="UniProtKB-KW"/>
</dbReference>
<protein>
    <submittedName>
        <fullName evidence="2">SAM-dependent methyltransferase</fullName>
    </submittedName>
</protein>
<keyword evidence="3" id="KW-1185">Reference proteome</keyword>